<dbReference type="EMBL" id="KN838545">
    <property type="protein sequence ID" value="KIK07760.1"/>
    <property type="molecule type" value="Genomic_DNA"/>
</dbReference>
<reference evidence="1 2" key="1">
    <citation type="submission" date="2014-04" db="EMBL/GenBank/DDBJ databases">
        <authorList>
            <consortium name="DOE Joint Genome Institute"/>
            <person name="Kuo A."/>
            <person name="Kohler A."/>
            <person name="Nagy L.G."/>
            <person name="Floudas D."/>
            <person name="Copeland A."/>
            <person name="Barry K.W."/>
            <person name="Cichocki N."/>
            <person name="Veneault-Fourrey C."/>
            <person name="LaButti K."/>
            <person name="Lindquist E.A."/>
            <person name="Lipzen A."/>
            <person name="Lundell T."/>
            <person name="Morin E."/>
            <person name="Murat C."/>
            <person name="Sun H."/>
            <person name="Tunlid A."/>
            <person name="Henrissat B."/>
            <person name="Grigoriev I.V."/>
            <person name="Hibbett D.S."/>
            <person name="Martin F."/>
            <person name="Nordberg H.P."/>
            <person name="Cantor M.N."/>
            <person name="Hua S.X."/>
        </authorList>
    </citation>
    <scope>NUCLEOTIDE SEQUENCE [LARGE SCALE GENOMIC DNA]</scope>
    <source>
        <strain evidence="1 2">LaAM-08-1</strain>
    </source>
</reference>
<reference evidence="2" key="2">
    <citation type="submission" date="2015-01" db="EMBL/GenBank/DDBJ databases">
        <title>Evolutionary Origins and Diversification of the Mycorrhizal Mutualists.</title>
        <authorList>
            <consortium name="DOE Joint Genome Institute"/>
            <consortium name="Mycorrhizal Genomics Consortium"/>
            <person name="Kohler A."/>
            <person name="Kuo A."/>
            <person name="Nagy L.G."/>
            <person name="Floudas D."/>
            <person name="Copeland A."/>
            <person name="Barry K.W."/>
            <person name="Cichocki N."/>
            <person name="Veneault-Fourrey C."/>
            <person name="LaButti K."/>
            <person name="Lindquist E.A."/>
            <person name="Lipzen A."/>
            <person name="Lundell T."/>
            <person name="Morin E."/>
            <person name="Murat C."/>
            <person name="Riley R."/>
            <person name="Ohm R."/>
            <person name="Sun H."/>
            <person name="Tunlid A."/>
            <person name="Henrissat B."/>
            <person name="Grigoriev I.V."/>
            <person name="Hibbett D.S."/>
            <person name="Martin F."/>
        </authorList>
    </citation>
    <scope>NUCLEOTIDE SEQUENCE [LARGE SCALE GENOMIC DNA]</scope>
    <source>
        <strain evidence="2">LaAM-08-1</strain>
    </source>
</reference>
<name>A0A0C9X6D9_9AGAR</name>
<keyword evidence="2" id="KW-1185">Reference proteome</keyword>
<evidence type="ECO:0000313" key="2">
    <source>
        <dbReference type="Proteomes" id="UP000054477"/>
    </source>
</evidence>
<dbReference type="HOGENOM" id="CLU_2386489_0_0_1"/>
<proteinExistence type="predicted"/>
<gene>
    <name evidence="1" type="ORF">K443DRAFT_149893</name>
</gene>
<evidence type="ECO:0000313" key="1">
    <source>
        <dbReference type="EMBL" id="KIK07760.1"/>
    </source>
</evidence>
<accession>A0A0C9X6D9</accession>
<sequence>MPHRPHAQIEFICHCQAALIRARNFLYACDGTVPTVEATQRPLMISIMFPPYSQEEASGLCVAGSLGPTRTSSSFFPPKHELGFLVSFTFTKHA</sequence>
<dbReference type="AlphaFoldDB" id="A0A0C9X6D9"/>
<protein>
    <submittedName>
        <fullName evidence="1">Uncharacterized protein</fullName>
    </submittedName>
</protein>
<organism evidence="1 2">
    <name type="scientific">Laccaria amethystina LaAM-08-1</name>
    <dbReference type="NCBI Taxonomy" id="1095629"/>
    <lineage>
        <taxon>Eukaryota</taxon>
        <taxon>Fungi</taxon>
        <taxon>Dikarya</taxon>
        <taxon>Basidiomycota</taxon>
        <taxon>Agaricomycotina</taxon>
        <taxon>Agaricomycetes</taxon>
        <taxon>Agaricomycetidae</taxon>
        <taxon>Agaricales</taxon>
        <taxon>Agaricineae</taxon>
        <taxon>Hydnangiaceae</taxon>
        <taxon>Laccaria</taxon>
    </lineage>
</organism>
<dbReference type="Proteomes" id="UP000054477">
    <property type="component" value="Unassembled WGS sequence"/>
</dbReference>